<keyword evidence="3" id="KW-0325">Glycoprotein</keyword>
<dbReference type="PANTHER" id="PTHR11360:SF315">
    <property type="entry name" value="TRANSPORTER MCH2-RELATED"/>
    <property type="match status" value="1"/>
</dbReference>
<name>A0A3M2RX28_9HYPO</name>
<feature type="compositionally biased region" description="Basic and acidic residues" evidence="4">
    <location>
        <begin position="1"/>
        <end position="18"/>
    </location>
</feature>
<feature type="transmembrane region" description="Helical" evidence="5">
    <location>
        <begin position="311"/>
        <end position="332"/>
    </location>
</feature>
<dbReference type="InterPro" id="IPR050327">
    <property type="entry name" value="Proton-linked_MCT"/>
</dbReference>
<proteinExistence type="inferred from homology"/>
<keyword evidence="5" id="KW-0472">Membrane</keyword>
<dbReference type="AlphaFoldDB" id="A0A3M2RX28"/>
<feature type="transmembrane region" description="Helical" evidence="5">
    <location>
        <begin position="246"/>
        <end position="273"/>
    </location>
</feature>
<dbReference type="Gene3D" id="1.20.1250.20">
    <property type="entry name" value="MFS general substrate transporter like domains"/>
    <property type="match status" value="2"/>
</dbReference>
<reference evidence="7 8" key="1">
    <citation type="submission" date="2017-06" db="EMBL/GenBank/DDBJ databases">
        <title>Comparative genomic analysis of Ambrosia Fusariam Clade fungi.</title>
        <authorList>
            <person name="Stajich J.E."/>
            <person name="Carrillo J."/>
            <person name="Kijimoto T."/>
            <person name="Eskalen A."/>
            <person name="O'Donnell K."/>
            <person name="Kasson M."/>
        </authorList>
    </citation>
    <scope>NUCLEOTIDE SEQUENCE [LARGE SCALE GENOMIC DNA]</scope>
    <source>
        <strain evidence="7">UCR3666</strain>
    </source>
</reference>
<dbReference type="OrthoDB" id="2213137at2759"/>
<dbReference type="InterPro" id="IPR020846">
    <property type="entry name" value="MFS_dom"/>
</dbReference>
<evidence type="ECO:0000256" key="5">
    <source>
        <dbReference type="SAM" id="Phobius"/>
    </source>
</evidence>
<dbReference type="SUPFAM" id="SSF103473">
    <property type="entry name" value="MFS general substrate transporter"/>
    <property type="match status" value="1"/>
</dbReference>
<feature type="transmembrane region" description="Helical" evidence="5">
    <location>
        <begin position="117"/>
        <end position="136"/>
    </location>
</feature>
<evidence type="ECO:0000313" key="7">
    <source>
        <dbReference type="EMBL" id="RMJ09841.1"/>
    </source>
</evidence>
<comment type="similarity">
    <text evidence="2">Belongs to the major facilitator superfamily. Monocarboxylate porter (TC 2.A.1.13) family.</text>
</comment>
<dbReference type="Proteomes" id="UP000277212">
    <property type="component" value="Unassembled WGS sequence"/>
</dbReference>
<evidence type="ECO:0000256" key="2">
    <source>
        <dbReference type="ARBA" id="ARBA00006727"/>
    </source>
</evidence>
<feature type="domain" description="Major facilitator superfamily (MFS) profile" evidence="6">
    <location>
        <begin position="247"/>
        <end position="438"/>
    </location>
</feature>
<protein>
    <recommendedName>
        <fullName evidence="6">Major facilitator superfamily (MFS) profile domain-containing protein</fullName>
    </recommendedName>
</protein>
<evidence type="ECO:0000259" key="6">
    <source>
        <dbReference type="PROSITE" id="PS50850"/>
    </source>
</evidence>
<sequence>MASEADIRRRDGQADMPHRTLQGPPDGGREGWLCVLGVFLINAHTWGVNSASHHPQLEPPRPVRIQRFSLLLHRIWDHNQWFITDNVRLRRGLSISQSFLITPIVTKSCARWGVRQVMPAGVLLLSISFVGASFATETWQLMLAQGICFGWGMGILFVGTIGLLPQWFQKKNGLANALAASGSGFGGLGYSFITEALISGLGHPNALRILGCVTLAVNSIAVLLLRQRSTQQQSSKVLSWRLLRTPDFVFVMLFGVFSIVGYVVCLFTLPSYARSIGLSSSQGSVAGALLNLGQIVGRPTIGLLGDMFDRLLVTTAGSVLGGLLTLLLWTFAKSYALLLLYSILHGLVAGAFWAVIAPILTDIVGLQVLPTALSMVWLVLVIPSTFSEAIALEIVNSRGGSYFGVTMCTGAMYLGAAMCSLAVYLIRKQRDINALLIA</sequence>
<dbReference type="GO" id="GO:0022857">
    <property type="term" value="F:transmembrane transporter activity"/>
    <property type="evidence" value="ECO:0007669"/>
    <property type="project" value="InterPro"/>
</dbReference>
<evidence type="ECO:0000313" key="8">
    <source>
        <dbReference type="Proteomes" id="UP000277212"/>
    </source>
</evidence>
<dbReference type="EMBL" id="NKUJ01000227">
    <property type="protein sequence ID" value="RMJ09841.1"/>
    <property type="molecule type" value="Genomic_DNA"/>
</dbReference>
<evidence type="ECO:0000256" key="1">
    <source>
        <dbReference type="ARBA" id="ARBA00004141"/>
    </source>
</evidence>
<keyword evidence="8" id="KW-1185">Reference proteome</keyword>
<accession>A0A3M2RX28</accession>
<organism evidence="7 8">
    <name type="scientific">Fusarium kuroshium</name>
    <dbReference type="NCBI Taxonomy" id="2010991"/>
    <lineage>
        <taxon>Eukaryota</taxon>
        <taxon>Fungi</taxon>
        <taxon>Dikarya</taxon>
        <taxon>Ascomycota</taxon>
        <taxon>Pezizomycotina</taxon>
        <taxon>Sordariomycetes</taxon>
        <taxon>Hypocreomycetidae</taxon>
        <taxon>Hypocreales</taxon>
        <taxon>Nectriaceae</taxon>
        <taxon>Fusarium</taxon>
        <taxon>Fusarium solani species complex</taxon>
    </lineage>
</organism>
<feature type="transmembrane region" description="Helical" evidence="5">
    <location>
        <begin position="173"/>
        <end position="193"/>
    </location>
</feature>
<feature type="region of interest" description="Disordered" evidence="4">
    <location>
        <begin position="1"/>
        <end position="25"/>
    </location>
</feature>
<feature type="transmembrane region" description="Helical" evidence="5">
    <location>
        <begin position="402"/>
        <end position="426"/>
    </location>
</feature>
<keyword evidence="5" id="KW-1133">Transmembrane helix</keyword>
<feature type="transmembrane region" description="Helical" evidence="5">
    <location>
        <begin position="338"/>
        <end position="356"/>
    </location>
</feature>
<feature type="transmembrane region" description="Helical" evidence="5">
    <location>
        <begin position="205"/>
        <end position="225"/>
    </location>
</feature>
<keyword evidence="5" id="KW-0812">Transmembrane</keyword>
<dbReference type="Pfam" id="PF07690">
    <property type="entry name" value="MFS_1"/>
    <property type="match status" value="1"/>
</dbReference>
<evidence type="ECO:0000256" key="3">
    <source>
        <dbReference type="ARBA" id="ARBA00023180"/>
    </source>
</evidence>
<gene>
    <name evidence="7" type="ORF">CDV36_010532</name>
</gene>
<dbReference type="GO" id="GO:0016020">
    <property type="term" value="C:membrane"/>
    <property type="evidence" value="ECO:0007669"/>
    <property type="project" value="UniProtKB-SubCell"/>
</dbReference>
<feature type="transmembrane region" description="Helical" evidence="5">
    <location>
        <begin position="142"/>
        <end position="164"/>
    </location>
</feature>
<dbReference type="PANTHER" id="PTHR11360">
    <property type="entry name" value="MONOCARBOXYLATE TRANSPORTER"/>
    <property type="match status" value="1"/>
</dbReference>
<dbReference type="PROSITE" id="PS50850">
    <property type="entry name" value="MFS"/>
    <property type="match status" value="1"/>
</dbReference>
<comment type="caution">
    <text evidence="7">The sequence shown here is derived from an EMBL/GenBank/DDBJ whole genome shotgun (WGS) entry which is preliminary data.</text>
</comment>
<dbReference type="InterPro" id="IPR036259">
    <property type="entry name" value="MFS_trans_sf"/>
</dbReference>
<comment type="subcellular location">
    <subcellularLocation>
        <location evidence="1">Membrane</location>
        <topology evidence="1">Multi-pass membrane protein</topology>
    </subcellularLocation>
</comment>
<dbReference type="InterPro" id="IPR011701">
    <property type="entry name" value="MFS"/>
</dbReference>
<evidence type="ECO:0000256" key="4">
    <source>
        <dbReference type="SAM" id="MobiDB-lite"/>
    </source>
</evidence>